<dbReference type="InterPro" id="IPR000847">
    <property type="entry name" value="LysR_HTH_N"/>
</dbReference>
<comment type="similarity">
    <text evidence="1">Belongs to the LysR transcriptional regulatory family.</text>
</comment>
<dbReference type="CDD" id="cd05466">
    <property type="entry name" value="PBP2_LTTR_substrate"/>
    <property type="match status" value="1"/>
</dbReference>
<dbReference type="EMBL" id="QRDY01000007">
    <property type="protein sequence ID" value="RED59395.1"/>
    <property type="molecule type" value="Genomic_DNA"/>
</dbReference>
<dbReference type="Proteomes" id="UP000256869">
    <property type="component" value="Unassembled WGS sequence"/>
</dbReference>
<dbReference type="SUPFAM" id="SSF53850">
    <property type="entry name" value="Periplasmic binding protein-like II"/>
    <property type="match status" value="1"/>
</dbReference>
<evidence type="ECO:0000256" key="2">
    <source>
        <dbReference type="ARBA" id="ARBA00023015"/>
    </source>
</evidence>
<proteinExistence type="inferred from homology"/>
<comment type="caution">
    <text evidence="6">The sequence shown here is derived from an EMBL/GenBank/DDBJ whole genome shotgun (WGS) entry which is preliminary data.</text>
</comment>
<evidence type="ECO:0000313" key="6">
    <source>
        <dbReference type="EMBL" id="RED59395.1"/>
    </source>
</evidence>
<reference evidence="6 7" key="1">
    <citation type="submission" date="2018-07" db="EMBL/GenBank/DDBJ databases">
        <title>Genomic Encyclopedia of Type Strains, Phase III (KMG-III): the genomes of soil and plant-associated and newly described type strains.</title>
        <authorList>
            <person name="Whitman W."/>
        </authorList>
    </citation>
    <scope>NUCLEOTIDE SEQUENCE [LARGE SCALE GENOMIC DNA]</scope>
    <source>
        <strain evidence="6 7">CECT 8236</strain>
    </source>
</reference>
<keyword evidence="4" id="KW-0804">Transcription</keyword>
<organism evidence="6 7">
    <name type="scientific">Cohnella lupini</name>
    <dbReference type="NCBI Taxonomy" id="1294267"/>
    <lineage>
        <taxon>Bacteria</taxon>
        <taxon>Bacillati</taxon>
        <taxon>Bacillota</taxon>
        <taxon>Bacilli</taxon>
        <taxon>Bacillales</taxon>
        <taxon>Paenibacillaceae</taxon>
        <taxon>Cohnella</taxon>
    </lineage>
</organism>
<gene>
    <name evidence="6" type="ORF">DFP95_107234</name>
</gene>
<dbReference type="InterPro" id="IPR036390">
    <property type="entry name" value="WH_DNA-bd_sf"/>
</dbReference>
<keyword evidence="7" id="KW-1185">Reference proteome</keyword>
<dbReference type="GO" id="GO:0003700">
    <property type="term" value="F:DNA-binding transcription factor activity"/>
    <property type="evidence" value="ECO:0007669"/>
    <property type="project" value="InterPro"/>
</dbReference>
<evidence type="ECO:0000256" key="4">
    <source>
        <dbReference type="ARBA" id="ARBA00023163"/>
    </source>
</evidence>
<dbReference type="Pfam" id="PF00126">
    <property type="entry name" value="HTH_1"/>
    <property type="match status" value="1"/>
</dbReference>
<dbReference type="Pfam" id="PF03466">
    <property type="entry name" value="LysR_substrate"/>
    <property type="match status" value="1"/>
</dbReference>
<name>A0A3D9ICL5_9BACL</name>
<evidence type="ECO:0000256" key="3">
    <source>
        <dbReference type="ARBA" id="ARBA00023125"/>
    </source>
</evidence>
<dbReference type="AlphaFoldDB" id="A0A3D9ICL5"/>
<dbReference type="GO" id="GO:0003677">
    <property type="term" value="F:DNA binding"/>
    <property type="evidence" value="ECO:0007669"/>
    <property type="project" value="UniProtKB-KW"/>
</dbReference>
<dbReference type="PANTHER" id="PTHR30419">
    <property type="entry name" value="HTH-TYPE TRANSCRIPTIONAL REGULATOR YBHD"/>
    <property type="match status" value="1"/>
</dbReference>
<protein>
    <submittedName>
        <fullName evidence="6">DNA-binding transcriptional LysR family regulator</fullName>
    </submittedName>
</protein>
<feature type="domain" description="HTH lysR-type" evidence="5">
    <location>
        <begin position="1"/>
        <end position="58"/>
    </location>
</feature>
<dbReference type="PROSITE" id="PS50931">
    <property type="entry name" value="HTH_LYSR"/>
    <property type="match status" value="1"/>
</dbReference>
<evidence type="ECO:0000256" key="1">
    <source>
        <dbReference type="ARBA" id="ARBA00009437"/>
    </source>
</evidence>
<dbReference type="FunFam" id="1.10.10.10:FF:000001">
    <property type="entry name" value="LysR family transcriptional regulator"/>
    <property type="match status" value="1"/>
</dbReference>
<dbReference type="InterPro" id="IPR036388">
    <property type="entry name" value="WH-like_DNA-bd_sf"/>
</dbReference>
<evidence type="ECO:0000259" key="5">
    <source>
        <dbReference type="PROSITE" id="PS50931"/>
    </source>
</evidence>
<keyword evidence="2" id="KW-0805">Transcription regulation</keyword>
<evidence type="ECO:0000313" key="7">
    <source>
        <dbReference type="Proteomes" id="UP000256869"/>
    </source>
</evidence>
<dbReference type="SUPFAM" id="SSF46785">
    <property type="entry name" value="Winged helix' DNA-binding domain"/>
    <property type="match status" value="1"/>
</dbReference>
<dbReference type="InterPro" id="IPR005119">
    <property type="entry name" value="LysR_subst-bd"/>
</dbReference>
<accession>A0A3D9ICL5</accession>
<dbReference type="RefSeq" id="WP_115993439.1">
    <property type="nucleotide sequence ID" value="NZ_QRDY01000007.1"/>
</dbReference>
<dbReference type="OrthoDB" id="9803735at2"/>
<dbReference type="InterPro" id="IPR050950">
    <property type="entry name" value="HTH-type_LysR_regulators"/>
</dbReference>
<dbReference type="PRINTS" id="PR00039">
    <property type="entry name" value="HTHLYSR"/>
</dbReference>
<keyword evidence="3 6" id="KW-0238">DNA-binding</keyword>
<dbReference type="Gene3D" id="3.40.190.290">
    <property type="match status" value="1"/>
</dbReference>
<dbReference type="Gene3D" id="1.10.10.10">
    <property type="entry name" value="Winged helix-like DNA-binding domain superfamily/Winged helix DNA-binding domain"/>
    <property type="match status" value="1"/>
</dbReference>
<dbReference type="GO" id="GO:0005829">
    <property type="term" value="C:cytosol"/>
    <property type="evidence" value="ECO:0007669"/>
    <property type="project" value="TreeGrafter"/>
</dbReference>
<sequence length="308" mass="34837">MELRQLEYFEAICEELHFTRAAEKLGITQPTLSHQIKSLEGEIGVQLFDRLGKRIELTEAGAILREQSAIIFTALKNAKEQILELNAGERGMLSIGCLPGELNHMVSSLLVEFNRNSPRIQIRIVAAENLIERIFSNELDVAVTIMPIADERIEKIPLYFEQFYLTVSSDHPLANREFIAFEEVKEFPLILFPQNHKCRQLIDITCNTSGVQLIPFIETNTIDSIINLVKSNAGASILSKSLLDLHNDASLKAVKIVSPTLCRQIVMIYRRDKFLSRAAKAFIALMKKHVSDNRIGDQVQCDVESFEL</sequence>